<evidence type="ECO:0000313" key="1">
    <source>
        <dbReference type="EMBL" id="KAK3770219.1"/>
    </source>
</evidence>
<evidence type="ECO:0000313" key="2">
    <source>
        <dbReference type="Proteomes" id="UP001283361"/>
    </source>
</evidence>
<accession>A0AAE1DGV9</accession>
<reference evidence="1" key="1">
    <citation type="journal article" date="2023" name="G3 (Bethesda)">
        <title>A reference genome for the long-term kleptoplast-retaining sea slug Elysia crispata morphotype clarki.</title>
        <authorList>
            <person name="Eastman K.E."/>
            <person name="Pendleton A.L."/>
            <person name="Shaikh M.A."/>
            <person name="Suttiyut T."/>
            <person name="Ogas R."/>
            <person name="Tomko P."/>
            <person name="Gavelis G."/>
            <person name="Widhalm J.R."/>
            <person name="Wisecaver J.H."/>
        </authorList>
    </citation>
    <scope>NUCLEOTIDE SEQUENCE</scope>
    <source>
        <strain evidence="1">ECLA1</strain>
    </source>
</reference>
<name>A0AAE1DGV9_9GAST</name>
<dbReference type="AlphaFoldDB" id="A0AAE1DGV9"/>
<proteinExistence type="predicted"/>
<sequence length="129" mass="14308">MCWESFFIGRGKKMASNFGFFQGTSAQGSGIFPERNRSLCEGRARMTRSADEFLQHSLQNSSAVRSTRLPALGGEVTLTDVWTFHQLVLYVLFSREGLLLITDTGFVITGASCEVKIQTTEQKSFIATV</sequence>
<organism evidence="1 2">
    <name type="scientific">Elysia crispata</name>
    <name type="common">lettuce slug</name>
    <dbReference type="NCBI Taxonomy" id="231223"/>
    <lineage>
        <taxon>Eukaryota</taxon>
        <taxon>Metazoa</taxon>
        <taxon>Spiralia</taxon>
        <taxon>Lophotrochozoa</taxon>
        <taxon>Mollusca</taxon>
        <taxon>Gastropoda</taxon>
        <taxon>Heterobranchia</taxon>
        <taxon>Euthyneura</taxon>
        <taxon>Panpulmonata</taxon>
        <taxon>Sacoglossa</taxon>
        <taxon>Placobranchoidea</taxon>
        <taxon>Plakobranchidae</taxon>
        <taxon>Elysia</taxon>
    </lineage>
</organism>
<comment type="caution">
    <text evidence="1">The sequence shown here is derived from an EMBL/GenBank/DDBJ whole genome shotgun (WGS) entry which is preliminary data.</text>
</comment>
<dbReference type="Proteomes" id="UP001283361">
    <property type="component" value="Unassembled WGS sequence"/>
</dbReference>
<keyword evidence="2" id="KW-1185">Reference proteome</keyword>
<dbReference type="EMBL" id="JAWDGP010003865">
    <property type="protein sequence ID" value="KAK3770219.1"/>
    <property type="molecule type" value="Genomic_DNA"/>
</dbReference>
<protein>
    <submittedName>
        <fullName evidence="1">Uncharacterized protein</fullName>
    </submittedName>
</protein>
<gene>
    <name evidence="1" type="ORF">RRG08_038730</name>
</gene>